<dbReference type="SUPFAM" id="SSF57850">
    <property type="entry name" value="RING/U-box"/>
    <property type="match status" value="1"/>
</dbReference>
<dbReference type="OrthoDB" id="8062037at2759"/>
<dbReference type="SMART" id="SM00184">
    <property type="entry name" value="RING"/>
    <property type="match status" value="1"/>
</dbReference>
<dbReference type="Gene3D" id="3.30.40.10">
    <property type="entry name" value="Zinc/RING finger domain, C3HC4 (zinc finger)"/>
    <property type="match status" value="1"/>
</dbReference>
<dbReference type="EMBL" id="HBHL01003063">
    <property type="protein sequence ID" value="CAD9713051.1"/>
    <property type="molecule type" value="Transcribed_RNA"/>
</dbReference>
<evidence type="ECO:0000256" key="5">
    <source>
        <dbReference type="ARBA" id="ARBA00022833"/>
    </source>
</evidence>
<accession>A0A5B8MRY5</accession>
<evidence type="ECO:0000313" key="14">
    <source>
        <dbReference type="Proteomes" id="UP000316726"/>
    </source>
</evidence>
<evidence type="ECO:0000256" key="8">
    <source>
        <dbReference type="PROSITE-ProRule" id="PRU00175"/>
    </source>
</evidence>
<dbReference type="PANTHER" id="PTHR46539:SF1">
    <property type="entry name" value="E3 UBIQUITIN-PROTEIN LIGASE ATL42"/>
    <property type="match status" value="1"/>
</dbReference>
<keyword evidence="4 8" id="KW-0863">Zinc-finger</keyword>
<feature type="region of interest" description="Disordered" evidence="9">
    <location>
        <begin position="158"/>
        <end position="209"/>
    </location>
</feature>
<evidence type="ECO:0000259" key="11">
    <source>
        <dbReference type="PROSITE" id="PS50089"/>
    </source>
</evidence>
<keyword evidence="3" id="KW-0479">Metal-binding</keyword>
<keyword evidence="2 10" id="KW-0812">Transmembrane</keyword>
<dbReference type="GO" id="GO:0016020">
    <property type="term" value="C:membrane"/>
    <property type="evidence" value="ECO:0007669"/>
    <property type="project" value="UniProtKB-SubCell"/>
</dbReference>
<dbReference type="GO" id="GO:0016567">
    <property type="term" value="P:protein ubiquitination"/>
    <property type="evidence" value="ECO:0007669"/>
    <property type="project" value="UniProtKB-UniPathway"/>
</dbReference>
<dbReference type="Pfam" id="PF13639">
    <property type="entry name" value="zf-RING_2"/>
    <property type="match status" value="1"/>
</dbReference>
<evidence type="ECO:0000256" key="7">
    <source>
        <dbReference type="ARBA" id="ARBA00023136"/>
    </source>
</evidence>
<feature type="compositionally biased region" description="Low complexity" evidence="9">
    <location>
        <begin position="168"/>
        <end position="209"/>
    </location>
</feature>
<gene>
    <name evidence="13" type="ORF">A3770_07p49330</name>
    <name evidence="12" type="ORF">CPRI1469_LOCUS1900</name>
</gene>
<dbReference type="GO" id="GO:0008270">
    <property type="term" value="F:zinc ion binding"/>
    <property type="evidence" value="ECO:0007669"/>
    <property type="project" value="UniProtKB-KW"/>
</dbReference>
<feature type="domain" description="RING-type" evidence="11">
    <location>
        <begin position="102"/>
        <end position="145"/>
    </location>
</feature>
<keyword evidence="7 10" id="KW-0472">Membrane</keyword>
<evidence type="ECO:0000256" key="3">
    <source>
        <dbReference type="ARBA" id="ARBA00022723"/>
    </source>
</evidence>
<keyword evidence="14" id="KW-1185">Reference proteome</keyword>
<evidence type="ECO:0000256" key="9">
    <source>
        <dbReference type="SAM" id="MobiDB-lite"/>
    </source>
</evidence>
<keyword evidence="5" id="KW-0862">Zinc</keyword>
<comment type="subcellular location">
    <subcellularLocation>
        <location evidence="1">Membrane</location>
    </subcellularLocation>
</comment>
<dbReference type="EMBL" id="CP031040">
    <property type="protein sequence ID" value="QDZ22415.1"/>
    <property type="molecule type" value="Genomic_DNA"/>
</dbReference>
<dbReference type="InterPro" id="IPR013083">
    <property type="entry name" value="Znf_RING/FYVE/PHD"/>
</dbReference>
<sequence>MSLGEEIFGFLQPFLGLIIFLTTYRVCVHFKSRAFLWWNRRRRNRVQAGGLDVEAGREGEAGSGGGEPRARNRRRSSSLKSSVLKKIRELTFDSSTMEDDECTVCFEQFQDGDLIRSLPVCHHTFHKVCIDAWLGIRRPTCPICRRDTLVALQEEGNGAGVTKGSTASGEESLSRSVSSSSTSTTSTSTSSSDSSSSSSGAESSPAESV</sequence>
<dbReference type="PROSITE" id="PS50089">
    <property type="entry name" value="ZF_RING_2"/>
    <property type="match status" value="1"/>
</dbReference>
<protein>
    <recommendedName>
        <fullName evidence="11">RING-type domain-containing protein</fullName>
    </recommendedName>
</protein>
<organism evidence="13 14">
    <name type="scientific">Chloropicon primus</name>
    <dbReference type="NCBI Taxonomy" id="1764295"/>
    <lineage>
        <taxon>Eukaryota</taxon>
        <taxon>Viridiplantae</taxon>
        <taxon>Chlorophyta</taxon>
        <taxon>Chloropicophyceae</taxon>
        <taxon>Chloropicales</taxon>
        <taxon>Chloropicaceae</taxon>
        <taxon>Chloropicon</taxon>
    </lineage>
</organism>
<feature type="region of interest" description="Disordered" evidence="9">
    <location>
        <begin position="54"/>
        <end position="80"/>
    </location>
</feature>
<name>A0A5B8MRY5_9CHLO</name>
<evidence type="ECO:0000256" key="10">
    <source>
        <dbReference type="SAM" id="Phobius"/>
    </source>
</evidence>
<evidence type="ECO:0000256" key="2">
    <source>
        <dbReference type="ARBA" id="ARBA00022692"/>
    </source>
</evidence>
<evidence type="ECO:0000256" key="1">
    <source>
        <dbReference type="ARBA" id="ARBA00004370"/>
    </source>
</evidence>
<dbReference type="UniPathway" id="UPA00143"/>
<dbReference type="STRING" id="1764295.A0A5B8MRY5"/>
<evidence type="ECO:0000313" key="12">
    <source>
        <dbReference type="EMBL" id="CAD9713051.1"/>
    </source>
</evidence>
<dbReference type="AlphaFoldDB" id="A0A5B8MRY5"/>
<proteinExistence type="predicted"/>
<reference evidence="12" key="2">
    <citation type="submission" date="2021-01" db="EMBL/GenBank/DDBJ databases">
        <authorList>
            <person name="Corre E."/>
            <person name="Pelletier E."/>
            <person name="Niang G."/>
            <person name="Scheremetjew M."/>
            <person name="Finn R."/>
            <person name="Kale V."/>
            <person name="Holt S."/>
            <person name="Cochrane G."/>
            <person name="Meng A."/>
            <person name="Brown T."/>
            <person name="Cohen L."/>
        </authorList>
    </citation>
    <scope>NUCLEOTIDE SEQUENCE</scope>
    <source>
        <strain evidence="12">CCMP1205</strain>
    </source>
</reference>
<dbReference type="InterPro" id="IPR001841">
    <property type="entry name" value="Znf_RING"/>
</dbReference>
<reference evidence="13 14" key="1">
    <citation type="submission" date="2018-07" db="EMBL/GenBank/DDBJ databases">
        <title>The complete nuclear genome of the prasinophyte Chloropicon primus (CCMP1205).</title>
        <authorList>
            <person name="Pombert J.-F."/>
            <person name="Otis C."/>
            <person name="Turmel M."/>
            <person name="Lemieux C."/>
        </authorList>
    </citation>
    <scope>NUCLEOTIDE SEQUENCE [LARGE SCALE GENOMIC DNA]</scope>
    <source>
        <strain evidence="13 14">CCMP1205</strain>
    </source>
</reference>
<evidence type="ECO:0000256" key="4">
    <source>
        <dbReference type="ARBA" id="ARBA00022771"/>
    </source>
</evidence>
<keyword evidence="6 10" id="KW-1133">Transmembrane helix</keyword>
<dbReference type="PANTHER" id="PTHR46539">
    <property type="entry name" value="E3 UBIQUITIN-PROTEIN LIGASE ATL42"/>
    <property type="match status" value="1"/>
</dbReference>
<feature type="transmembrane region" description="Helical" evidence="10">
    <location>
        <begin position="6"/>
        <end position="27"/>
    </location>
</feature>
<evidence type="ECO:0000256" key="6">
    <source>
        <dbReference type="ARBA" id="ARBA00022989"/>
    </source>
</evidence>
<dbReference type="Proteomes" id="UP000316726">
    <property type="component" value="Chromosome 7"/>
</dbReference>
<evidence type="ECO:0000313" key="13">
    <source>
        <dbReference type="EMBL" id="QDZ22415.1"/>
    </source>
</evidence>